<feature type="transmembrane region" description="Helical" evidence="7">
    <location>
        <begin position="118"/>
        <end position="137"/>
    </location>
</feature>
<feature type="transmembrane region" description="Helical" evidence="7">
    <location>
        <begin position="323"/>
        <end position="347"/>
    </location>
</feature>
<name>A0A7W9C6B6_9CAUL</name>
<feature type="transmembrane region" description="Helical" evidence="7">
    <location>
        <begin position="84"/>
        <end position="106"/>
    </location>
</feature>
<evidence type="ECO:0000256" key="6">
    <source>
        <dbReference type="ARBA" id="ARBA00023136"/>
    </source>
</evidence>
<feature type="transmembrane region" description="Helical" evidence="7">
    <location>
        <begin position="185"/>
        <end position="203"/>
    </location>
</feature>
<feature type="transmembrane region" description="Helical" evidence="7">
    <location>
        <begin position="149"/>
        <end position="173"/>
    </location>
</feature>
<evidence type="ECO:0000313" key="8">
    <source>
        <dbReference type="EMBL" id="MBB5739760.1"/>
    </source>
</evidence>
<accession>A0A7W9C6B6</accession>
<comment type="caution">
    <text evidence="8">The sequence shown here is derived from an EMBL/GenBank/DDBJ whole genome shotgun (WGS) entry which is preliminary data.</text>
</comment>
<dbReference type="GO" id="GO:0005886">
    <property type="term" value="C:plasma membrane"/>
    <property type="evidence" value="ECO:0007669"/>
    <property type="project" value="UniProtKB-SubCell"/>
</dbReference>
<dbReference type="GO" id="GO:0015109">
    <property type="term" value="F:chromate transmembrane transporter activity"/>
    <property type="evidence" value="ECO:0007669"/>
    <property type="project" value="InterPro"/>
</dbReference>
<feature type="transmembrane region" description="Helical" evidence="7">
    <location>
        <begin position="354"/>
        <end position="371"/>
    </location>
</feature>
<evidence type="ECO:0000256" key="5">
    <source>
        <dbReference type="ARBA" id="ARBA00022989"/>
    </source>
</evidence>
<keyword evidence="3" id="KW-1003">Cell membrane</keyword>
<gene>
    <name evidence="8" type="ORF">GGQ93_001462</name>
</gene>
<evidence type="ECO:0000256" key="4">
    <source>
        <dbReference type="ARBA" id="ARBA00022692"/>
    </source>
</evidence>
<proteinExistence type="inferred from homology"/>
<comment type="subcellular location">
    <subcellularLocation>
        <location evidence="1">Cell membrane</location>
        <topology evidence="1">Multi-pass membrane protein</topology>
    </subcellularLocation>
</comment>
<organism evidence="8 9">
    <name type="scientific">Brevundimonas aurantiaca</name>
    <dbReference type="NCBI Taxonomy" id="74316"/>
    <lineage>
        <taxon>Bacteria</taxon>
        <taxon>Pseudomonadati</taxon>
        <taxon>Pseudomonadota</taxon>
        <taxon>Alphaproteobacteria</taxon>
        <taxon>Caulobacterales</taxon>
        <taxon>Caulobacteraceae</taxon>
        <taxon>Brevundimonas</taxon>
    </lineage>
</organism>
<evidence type="ECO:0000256" key="2">
    <source>
        <dbReference type="ARBA" id="ARBA00005262"/>
    </source>
</evidence>
<comment type="similarity">
    <text evidence="2">Belongs to the chromate ion transporter (CHR) (TC 2.A.51) family.</text>
</comment>
<dbReference type="PANTHER" id="PTHR33567">
    <property type="entry name" value="CHROMATE ION TRANSPORTER (EUROFUNG)"/>
    <property type="match status" value="1"/>
</dbReference>
<feature type="transmembrane region" description="Helical" evidence="7">
    <location>
        <begin position="224"/>
        <end position="245"/>
    </location>
</feature>
<keyword evidence="9" id="KW-1185">Reference proteome</keyword>
<dbReference type="PANTHER" id="PTHR33567:SF3">
    <property type="entry name" value="CHROMATE ION TRANSPORTER (EUROFUNG)"/>
    <property type="match status" value="1"/>
</dbReference>
<dbReference type="AlphaFoldDB" id="A0A7W9C6B6"/>
<feature type="transmembrane region" description="Helical" evidence="7">
    <location>
        <begin position="265"/>
        <end position="285"/>
    </location>
</feature>
<evidence type="ECO:0000313" key="9">
    <source>
        <dbReference type="Proteomes" id="UP000527324"/>
    </source>
</evidence>
<dbReference type="NCBIfam" id="TIGR00937">
    <property type="entry name" value="2A51"/>
    <property type="match status" value="1"/>
</dbReference>
<feature type="transmembrane region" description="Helical" evidence="7">
    <location>
        <begin position="12"/>
        <end position="38"/>
    </location>
</feature>
<dbReference type="EMBL" id="JACHOQ010000002">
    <property type="protein sequence ID" value="MBB5739760.1"/>
    <property type="molecule type" value="Genomic_DNA"/>
</dbReference>
<evidence type="ECO:0000256" key="3">
    <source>
        <dbReference type="ARBA" id="ARBA00022475"/>
    </source>
</evidence>
<dbReference type="InterPro" id="IPR014047">
    <property type="entry name" value="Chr_Tranpt_l_chain"/>
</dbReference>
<dbReference type="Pfam" id="PF02417">
    <property type="entry name" value="Chromate_transp"/>
    <property type="match status" value="2"/>
</dbReference>
<evidence type="ECO:0000256" key="7">
    <source>
        <dbReference type="SAM" id="Phobius"/>
    </source>
</evidence>
<evidence type="ECO:0000256" key="1">
    <source>
        <dbReference type="ARBA" id="ARBA00004651"/>
    </source>
</evidence>
<keyword evidence="4 7" id="KW-0812">Transmembrane</keyword>
<protein>
    <submittedName>
        <fullName evidence="8">Chromate transporter</fullName>
    </submittedName>
</protein>
<keyword evidence="5 7" id="KW-1133">Transmembrane helix</keyword>
<feature type="transmembrane region" description="Helical" evidence="7">
    <location>
        <begin position="292"/>
        <end position="311"/>
    </location>
</feature>
<dbReference type="InterPro" id="IPR003370">
    <property type="entry name" value="Chromate_transpt"/>
</dbReference>
<dbReference type="PIRSF" id="PIRSF004810">
    <property type="entry name" value="ChrA"/>
    <property type="match status" value="1"/>
</dbReference>
<keyword evidence="6 7" id="KW-0472">Membrane</keyword>
<reference evidence="8 9" key="1">
    <citation type="submission" date="2020-08" db="EMBL/GenBank/DDBJ databases">
        <title>Genomic Encyclopedia of Type Strains, Phase IV (KMG-IV): sequencing the most valuable type-strain genomes for metagenomic binning, comparative biology and taxonomic classification.</title>
        <authorList>
            <person name="Goeker M."/>
        </authorList>
    </citation>
    <scope>NUCLEOTIDE SEQUENCE [LARGE SCALE GENOMIC DNA]</scope>
    <source>
        <strain evidence="8 9">DSM 4731</strain>
    </source>
</reference>
<sequence>MDELEPQVPHLSLAALFLKFLGFGLLAFGGPVAQIAMIRRDLVERERWMSGARFNRLLAVMQALPGPEAHELCVHMGMMARGRLGGLLAGLGFMAPGFLLMLAAAWAYQRLVADSAAWAGPLLGMQIVVLALIVWAVRRIGRHTLQDRLLWLVAAFACAASLIGAPFWIPLVAGGLVYAFGGRPWIAAGLAVAAVVLAVFLRGDGAFSTPLIQPTGAPAGGLDLFLAGLKGGLLTFGGAYTAIPYLRADTVGRGWISDGAFLDGVAVAGVLPAPLVIFGTFVGYLAGGWTGALAVTAGMFLPAFAFSMILFERLEAVVDHPPLHRALAGVAAAVTGVIAATAVQLLWSTAQRAPSLWGAGLLFLVALIAALFAKGRWAPPVLVVSGAVGGRLLFG</sequence>
<dbReference type="Proteomes" id="UP000527324">
    <property type="component" value="Unassembled WGS sequence"/>
</dbReference>
<dbReference type="RefSeq" id="WP_224764291.1">
    <property type="nucleotide sequence ID" value="NZ_CAJFZW010000005.1"/>
</dbReference>